<protein>
    <submittedName>
        <fullName evidence="3">N-acetyltransferase domain-containing protein</fullName>
    </submittedName>
</protein>
<evidence type="ECO:0000313" key="1">
    <source>
        <dbReference type="EMBL" id="VDM57059.1"/>
    </source>
</evidence>
<sequence length="116" mass="13452">MYVRFSSNPSTEDLIMRTRMLRHEVIEWAETRRRYRFNAVYDIEEELFLGTCDSRGVGGAGALVNACFAKNIDPFEKLRARIGRLLLKRRGSIPALTIFVVYAPRSNYDEKEVEAF</sequence>
<dbReference type="AlphaFoldDB" id="A0A0R3PL74"/>
<gene>
    <name evidence="1" type="ORF">ACOC_LOCUS5474</name>
</gene>
<proteinExistence type="predicted"/>
<dbReference type="Proteomes" id="UP000267027">
    <property type="component" value="Unassembled WGS sequence"/>
</dbReference>
<name>A0A0R3PL74_ANGCS</name>
<keyword evidence="2" id="KW-1185">Reference proteome</keyword>
<dbReference type="EMBL" id="UYYA01003873">
    <property type="protein sequence ID" value="VDM57059.1"/>
    <property type="molecule type" value="Genomic_DNA"/>
</dbReference>
<organism evidence="3">
    <name type="scientific">Angiostrongylus costaricensis</name>
    <name type="common">Nematode worm</name>
    <dbReference type="NCBI Taxonomy" id="334426"/>
    <lineage>
        <taxon>Eukaryota</taxon>
        <taxon>Metazoa</taxon>
        <taxon>Ecdysozoa</taxon>
        <taxon>Nematoda</taxon>
        <taxon>Chromadorea</taxon>
        <taxon>Rhabditida</taxon>
        <taxon>Rhabditina</taxon>
        <taxon>Rhabditomorpha</taxon>
        <taxon>Strongyloidea</taxon>
        <taxon>Metastrongylidae</taxon>
        <taxon>Angiostrongylus</taxon>
    </lineage>
</organism>
<reference evidence="3" key="1">
    <citation type="submission" date="2017-02" db="UniProtKB">
        <authorList>
            <consortium name="WormBaseParasite"/>
        </authorList>
    </citation>
    <scope>IDENTIFICATION</scope>
</reference>
<dbReference type="WBParaSite" id="ACOC_0000547301-mRNA-1">
    <property type="protein sequence ID" value="ACOC_0000547301-mRNA-1"/>
    <property type="gene ID" value="ACOC_0000547301"/>
</dbReference>
<accession>A0A0R3PL74</accession>
<evidence type="ECO:0000313" key="3">
    <source>
        <dbReference type="WBParaSite" id="ACOC_0000547301-mRNA-1"/>
    </source>
</evidence>
<evidence type="ECO:0000313" key="2">
    <source>
        <dbReference type="Proteomes" id="UP000267027"/>
    </source>
</evidence>
<reference evidence="1 2" key="2">
    <citation type="submission" date="2018-11" db="EMBL/GenBank/DDBJ databases">
        <authorList>
            <consortium name="Pathogen Informatics"/>
        </authorList>
    </citation>
    <scope>NUCLEOTIDE SEQUENCE [LARGE SCALE GENOMIC DNA]</scope>
    <source>
        <strain evidence="1 2">Costa Rica</strain>
    </source>
</reference>